<comment type="caution">
    <text evidence="1">The sequence shown here is derived from an EMBL/GenBank/DDBJ whole genome shotgun (WGS) entry which is preliminary data.</text>
</comment>
<evidence type="ECO:0000313" key="3">
    <source>
        <dbReference type="Proteomes" id="UP000234951"/>
    </source>
</evidence>
<dbReference type="Proteomes" id="UP000235114">
    <property type="component" value="Unassembled WGS sequence"/>
</dbReference>
<reference evidence="1 3" key="1">
    <citation type="submission" date="2017-11" db="EMBL/GenBank/DDBJ databases">
        <title>Comparitive Functional Genomics of Dry Heat Resistant strains isolated from the Viking Spacecraft.</title>
        <authorList>
            <person name="Seuylemezian A."/>
            <person name="Cooper K."/>
            <person name="Vaishampayan P."/>
        </authorList>
    </citation>
    <scope>NUCLEOTIDE SEQUENCE [LARGE SCALE GENOMIC DNA]</scope>
    <source>
        <strain evidence="1 3">M4.6</strain>
    </source>
</reference>
<keyword evidence="4" id="KW-1185">Reference proteome</keyword>
<protein>
    <submittedName>
        <fullName evidence="1">Uncharacterized protein</fullName>
    </submittedName>
</protein>
<dbReference type="EMBL" id="PGVA01000026">
    <property type="protein sequence ID" value="PLR82478.1"/>
    <property type="molecule type" value="Genomic_DNA"/>
</dbReference>
<evidence type="ECO:0000313" key="2">
    <source>
        <dbReference type="EMBL" id="PLR95649.1"/>
    </source>
</evidence>
<evidence type="ECO:0000313" key="4">
    <source>
        <dbReference type="Proteomes" id="UP000235114"/>
    </source>
</evidence>
<gene>
    <name evidence="1" type="ORF">CU635_11760</name>
    <name evidence="2" type="ORF">CVD25_14095</name>
</gene>
<evidence type="ECO:0000313" key="1">
    <source>
        <dbReference type="EMBL" id="PLR82478.1"/>
    </source>
</evidence>
<proteinExistence type="predicted"/>
<dbReference type="EMBL" id="PGVD01000037">
    <property type="protein sequence ID" value="PLR95649.1"/>
    <property type="molecule type" value="Genomic_DNA"/>
</dbReference>
<organism evidence="1 3">
    <name type="scientific">Bacillus canaveralius</name>
    <dbReference type="NCBI Taxonomy" id="1403243"/>
    <lineage>
        <taxon>Bacteria</taxon>
        <taxon>Bacillati</taxon>
        <taxon>Bacillota</taxon>
        <taxon>Bacilli</taxon>
        <taxon>Bacillales</taxon>
        <taxon>Bacillaceae</taxon>
        <taxon>Bacillus</taxon>
    </lineage>
</organism>
<sequence length="69" mass="8199">MYVSKHIKKAKSRSAVRDFAFRGYMKFSADISRFSRIYHFCGYIKIFADISTIFADILEKSRIYEIFRG</sequence>
<dbReference type="AlphaFoldDB" id="A0A2N5GLN1"/>
<reference evidence="2 4" key="2">
    <citation type="submission" date="2017-12" db="EMBL/GenBank/DDBJ databases">
        <title>Comparative Functional Genomics of Dry Heat Resistant strains isolated from the Viking Spacecraft.</title>
        <authorList>
            <person name="Seuylemezian A."/>
            <person name="Cooper K."/>
            <person name="Vaishampayan P."/>
        </authorList>
    </citation>
    <scope>NUCLEOTIDE SEQUENCE [LARGE SCALE GENOMIC DNA]</scope>
    <source>
        <strain evidence="2 4">ATCC 29669</strain>
    </source>
</reference>
<dbReference type="Proteomes" id="UP000234951">
    <property type="component" value="Unassembled WGS sequence"/>
</dbReference>
<name>A0A2N5GLN1_9BACI</name>
<accession>A0A2N5GLN1</accession>